<evidence type="ECO:0000256" key="1">
    <source>
        <dbReference type="SAM" id="SignalP"/>
    </source>
</evidence>
<organism evidence="2 3">
    <name type="scientific">Fimbriiglobus ruber</name>
    <dbReference type="NCBI Taxonomy" id="1908690"/>
    <lineage>
        <taxon>Bacteria</taxon>
        <taxon>Pseudomonadati</taxon>
        <taxon>Planctomycetota</taxon>
        <taxon>Planctomycetia</taxon>
        <taxon>Gemmatales</taxon>
        <taxon>Gemmataceae</taxon>
        <taxon>Fimbriiglobus</taxon>
    </lineage>
</organism>
<evidence type="ECO:0000313" key="3">
    <source>
        <dbReference type="Proteomes" id="UP000214646"/>
    </source>
</evidence>
<dbReference type="OrthoDB" id="9975353at2"/>
<dbReference type="RefSeq" id="WP_088257624.1">
    <property type="nucleotide sequence ID" value="NZ_NIDE01000014.1"/>
</dbReference>
<keyword evidence="1" id="KW-0732">Signal</keyword>
<feature type="chain" id="PRO_5013030816" description="HEAT repeat domain-containing protein" evidence="1">
    <location>
        <begin position="23"/>
        <end position="914"/>
    </location>
</feature>
<evidence type="ECO:0000313" key="2">
    <source>
        <dbReference type="EMBL" id="OWK37773.1"/>
    </source>
</evidence>
<comment type="caution">
    <text evidence="2">The sequence shown here is derived from an EMBL/GenBank/DDBJ whole genome shotgun (WGS) entry which is preliminary data.</text>
</comment>
<proteinExistence type="predicted"/>
<dbReference type="Proteomes" id="UP000214646">
    <property type="component" value="Unassembled WGS sequence"/>
</dbReference>
<dbReference type="EMBL" id="NIDE01000014">
    <property type="protein sequence ID" value="OWK37773.1"/>
    <property type="molecule type" value="Genomic_DNA"/>
</dbReference>
<feature type="signal peptide" evidence="1">
    <location>
        <begin position="1"/>
        <end position="22"/>
    </location>
</feature>
<gene>
    <name evidence="2" type="ORF">FRUB_06893</name>
</gene>
<keyword evidence="3" id="KW-1185">Reference proteome</keyword>
<name>A0A225D9X5_9BACT</name>
<sequence>MKLLFCLSGLLVLVLDLTGAAADSFPPARTALDRFYAERLKRPFIQMPDAPEYKPFPPPWAAPLKQLASETADDRRAATAYLRALLILTLEDEQSGQAPWRNTPYWGGGADVPARDLRKEVADELAKAKPSAEVLPVLRWYLENEPADRFLSPVVAALGKVDGEAAGTLRADLATKPHPNAVVVAAALRQIAASKQVLPAETVAALCHHHRAAIRDAARALNTRQDGKNPGAFDAAKTIRTEPVAKLMGRVLELLPDLPAAKAEFVTVTVRHLDDKMMERKKHEDQGWLVKKDAATVEIYTPYGRTHTYRDKEKTTTSVGTPSPDGRGISFSEVAVVTAVSVTPTDPADVVKIVVESRKKGSAGNDLSEQGGLTGQFRGSGATLFEAMLGAWLFRAGRDADAARVILPALDSLYRDEHLVHMVRDQMGELVGQKMLVAFVGDRDYGAALGHARQINEKYPDTRFHDYAKELAVQLPKRADDFAKLKLPTPVEWTALKKMLTRDQQIDFLCERMRLLNCFQMGQPGGYSSGETQYAEPRGLSDDAAWGRGGGDTVVINPLTELTGQAGWLVEKGPRSKGLELAPRDIPRLSKYLRDDWYMLIVSFWRDFSPERNLAGTRRQFTSIIDSIAHRDICHVDQWKDTTPATIDREIERINKWAAENANKTSNQVEWEALEEALTGEAKWYDLESRFERLLAAKEPRVFGVMKRLLDQGDTDAQTKYGVLHLYLEHDANRAKDLAPKYLTDKDELLRLTAALIVFKTGDKTKARAILGNEVAVGSAWSAAANALLEDDSPESKKDLARLFTNRHLPHDRYGGRPKLLARCAAAGLKEPYTFYLKLLDVNKNQLPSVNEKGEPSGTSYYEPSVAESFAAELASEFAPDDATVKDIAKKFPKTKDQILHLKKWLQSRAQSKD</sequence>
<evidence type="ECO:0008006" key="4">
    <source>
        <dbReference type="Google" id="ProtNLM"/>
    </source>
</evidence>
<reference evidence="3" key="1">
    <citation type="submission" date="2017-06" db="EMBL/GenBank/DDBJ databases">
        <title>Genome analysis of Fimbriiglobus ruber SP5, the first member of the order Planctomycetales with confirmed chitinolytic capability.</title>
        <authorList>
            <person name="Ravin N.V."/>
            <person name="Rakitin A.L."/>
            <person name="Ivanova A.A."/>
            <person name="Beletsky A.V."/>
            <person name="Kulichevskaya I.S."/>
            <person name="Mardanov A.V."/>
            <person name="Dedysh S.N."/>
        </authorList>
    </citation>
    <scope>NUCLEOTIDE SEQUENCE [LARGE SCALE GENOMIC DNA]</scope>
    <source>
        <strain evidence="3">SP5</strain>
    </source>
</reference>
<dbReference type="AlphaFoldDB" id="A0A225D9X5"/>
<accession>A0A225D9X5</accession>
<protein>
    <recommendedName>
        <fullName evidence="4">HEAT repeat domain-containing protein</fullName>
    </recommendedName>
</protein>